<reference evidence="4 5" key="1">
    <citation type="submission" date="2025-04" db="UniProtKB">
        <authorList>
            <consortium name="RefSeq"/>
        </authorList>
    </citation>
    <scope>IDENTIFICATION</scope>
    <source>
        <strain evidence="4 5">J_2021</strain>
        <tissue evidence="4 5">Erythrocytes</tissue>
    </source>
</reference>
<evidence type="ECO:0000256" key="2">
    <source>
        <dbReference type="SAM" id="MobiDB-lite"/>
    </source>
</evidence>
<dbReference type="PaxDb" id="8355-A0A310TN52"/>
<name>A0A310TN52_XENLA</name>
<protein>
    <submittedName>
        <fullName evidence="4 5">Uncharacterized protein XB22062458.L isoform X1</fullName>
    </submittedName>
</protein>
<evidence type="ECO:0000313" key="4">
    <source>
        <dbReference type="RefSeq" id="XP_041418355.1"/>
    </source>
</evidence>
<dbReference type="Bgee" id="108705532">
    <property type="expression patterns" value="Expressed in neurula embryo and 5 other cell types or tissues"/>
</dbReference>
<accession>A0A974BQH6</accession>
<evidence type="ECO:0000313" key="6">
    <source>
        <dbReference type="Xenbase" id="XB-GENE-22062460"/>
    </source>
</evidence>
<dbReference type="RefSeq" id="XP_041418355.1">
    <property type="nucleotide sequence ID" value="XM_041562421.1"/>
</dbReference>
<feature type="region of interest" description="Disordered" evidence="2">
    <location>
        <begin position="152"/>
        <end position="195"/>
    </location>
</feature>
<evidence type="ECO:0000313" key="5">
    <source>
        <dbReference type="RefSeq" id="XP_041418356.1"/>
    </source>
</evidence>
<keyword evidence="3" id="KW-1185">Reference proteome</keyword>
<dbReference type="AGR" id="Xenbase:XB-GENE-22062460"/>
<sequence>MTAHQKQSPEEEYNALKQEFKHYQNLHCNQLILSGELNKKKQLLLAELNSMRTANDVKQVEIQSLQMKIKSTKASITQKEKNISDKKQKIQQYKGTVDRWTTLGKNLQSARNECDKLVLTYRSFIAPEEMDLSQSSPLDDDDDAAAADQALSDEQADMSGTSRDTAGTSLAEKSSDSVDTTGEKGQDPGHSDPIHNMIKQYMPKVIPQGETWPAFWLAFIRYYHHTNHGREINADFAVECLQSGKKHNIFPDESSANLPGEIQNRLIELDRTKKAVISRFMKRFSVDH</sequence>
<dbReference type="RefSeq" id="XP_041418356.1">
    <property type="nucleotide sequence ID" value="XM_041562422.1"/>
</dbReference>
<organism evidence="3 5">
    <name type="scientific">Xenopus laevis</name>
    <name type="common">African clawed frog</name>
    <dbReference type="NCBI Taxonomy" id="8355"/>
    <lineage>
        <taxon>Eukaryota</taxon>
        <taxon>Metazoa</taxon>
        <taxon>Chordata</taxon>
        <taxon>Craniata</taxon>
        <taxon>Vertebrata</taxon>
        <taxon>Euteleostomi</taxon>
        <taxon>Amphibia</taxon>
        <taxon>Batrachia</taxon>
        <taxon>Anura</taxon>
        <taxon>Pipoidea</taxon>
        <taxon>Pipidae</taxon>
        <taxon>Xenopodinae</taxon>
        <taxon>Xenopus</taxon>
        <taxon>Xenopus</taxon>
    </lineage>
</organism>
<keyword evidence="1" id="KW-0175">Coiled coil</keyword>
<proteinExistence type="predicted"/>
<evidence type="ECO:0000256" key="1">
    <source>
        <dbReference type="SAM" id="Coils"/>
    </source>
</evidence>
<dbReference type="GeneID" id="108705532"/>
<evidence type="ECO:0000313" key="3">
    <source>
        <dbReference type="Proteomes" id="UP000186698"/>
    </source>
</evidence>
<dbReference type="CTD" id="108705532"/>
<feature type="compositionally biased region" description="Polar residues" evidence="2">
    <location>
        <begin position="158"/>
        <end position="172"/>
    </location>
</feature>
<dbReference type="Xenbase" id="XB-GENE-22062460">
    <property type="gene designation" value="XB22062458.L"/>
</dbReference>
<gene>
    <name evidence="4 5 6" type="primary">XB22062458.L</name>
</gene>
<feature type="compositionally biased region" description="Basic and acidic residues" evidence="2">
    <location>
        <begin position="173"/>
        <end position="193"/>
    </location>
</feature>
<feature type="coiled-coil region" evidence="1">
    <location>
        <begin position="62"/>
        <end position="96"/>
    </location>
</feature>
<dbReference type="AlphaFoldDB" id="A0A310TN52"/>
<accession>A0A310TN52</accession>
<dbReference type="Proteomes" id="UP000186698">
    <property type="component" value="Chromosome 5L"/>
</dbReference>
<dbReference type="KEGG" id="xla:108705532"/>